<name>A0A8X8C9Z3_POPTO</name>
<accession>A0A8X8C9Z3</accession>
<proteinExistence type="predicted"/>
<gene>
    <name evidence="3" type="ORF">POTOM_048960</name>
</gene>
<evidence type="ECO:0000256" key="1">
    <source>
        <dbReference type="ARBA" id="ARBA00022741"/>
    </source>
</evidence>
<evidence type="ECO:0000313" key="4">
    <source>
        <dbReference type="Proteomes" id="UP000886885"/>
    </source>
</evidence>
<dbReference type="Pfam" id="PF00012">
    <property type="entry name" value="HSP70"/>
    <property type="match status" value="1"/>
</dbReference>
<evidence type="ECO:0000256" key="2">
    <source>
        <dbReference type="ARBA" id="ARBA00022840"/>
    </source>
</evidence>
<protein>
    <submittedName>
        <fullName evidence="3">Uncharacterized protein</fullName>
    </submittedName>
</protein>
<dbReference type="Proteomes" id="UP000886885">
    <property type="component" value="Chromosome 15A"/>
</dbReference>
<dbReference type="EMBL" id="JAAWWB010000029">
    <property type="protein sequence ID" value="KAG6746600.1"/>
    <property type="molecule type" value="Genomic_DNA"/>
</dbReference>
<organism evidence="3 4">
    <name type="scientific">Populus tomentosa</name>
    <name type="common">Chinese white poplar</name>
    <dbReference type="NCBI Taxonomy" id="118781"/>
    <lineage>
        <taxon>Eukaryota</taxon>
        <taxon>Viridiplantae</taxon>
        <taxon>Streptophyta</taxon>
        <taxon>Embryophyta</taxon>
        <taxon>Tracheophyta</taxon>
        <taxon>Spermatophyta</taxon>
        <taxon>Magnoliopsida</taxon>
        <taxon>eudicotyledons</taxon>
        <taxon>Gunneridae</taxon>
        <taxon>Pentapetalae</taxon>
        <taxon>rosids</taxon>
        <taxon>fabids</taxon>
        <taxon>Malpighiales</taxon>
        <taxon>Salicaceae</taxon>
        <taxon>Saliceae</taxon>
        <taxon>Populus</taxon>
    </lineage>
</organism>
<dbReference type="OrthoDB" id="2401965at2759"/>
<reference evidence="3" key="1">
    <citation type="journal article" date="2020" name="bioRxiv">
        <title>Hybrid origin of Populus tomentosa Carr. identified through genome sequencing and phylogenomic analysis.</title>
        <authorList>
            <person name="An X."/>
            <person name="Gao K."/>
            <person name="Chen Z."/>
            <person name="Li J."/>
            <person name="Yang X."/>
            <person name="Yang X."/>
            <person name="Zhou J."/>
            <person name="Guo T."/>
            <person name="Zhao T."/>
            <person name="Huang S."/>
            <person name="Miao D."/>
            <person name="Khan W.U."/>
            <person name="Rao P."/>
            <person name="Ye M."/>
            <person name="Lei B."/>
            <person name="Liao W."/>
            <person name="Wang J."/>
            <person name="Ji L."/>
            <person name="Li Y."/>
            <person name="Guo B."/>
            <person name="Mustafa N.S."/>
            <person name="Li S."/>
            <person name="Yun Q."/>
            <person name="Keller S.R."/>
            <person name="Mao J."/>
            <person name="Zhang R."/>
            <person name="Strauss S.H."/>
        </authorList>
    </citation>
    <scope>NUCLEOTIDE SEQUENCE</scope>
    <source>
        <strain evidence="3">GM15</strain>
        <tissue evidence="3">Leaf</tissue>
    </source>
</reference>
<keyword evidence="1" id="KW-0547">Nucleotide-binding</keyword>
<evidence type="ECO:0000313" key="3">
    <source>
        <dbReference type="EMBL" id="KAG6746600.1"/>
    </source>
</evidence>
<sequence>MELSPYKIVNRDGKPYIEAKIEDEETRAFSPEEISGHGSYNEEGDSRGILLKENQGCSCSCSSDARQRGMLHAGVIAGLNVVRNIISEPRAAAMACGLDKKGGERNILVFDIGGAHPMSVS</sequence>
<keyword evidence="2" id="KW-0067">ATP-binding</keyword>
<dbReference type="InterPro" id="IPR013126">
    <property type="entry name" value="Hsp_70_fam"/>
</dbReference>
<keyword evidence="4" id="KW-1185">Reference proteome</keyword>
<dbReference type="GO" id="GO:0140662">
    <property type="term" value="F:ATP-dependent protein folding chaperone"/>
    <property type="evidence" value="ECO:0007669"/>
    <property type="project" value="InterPro"/>
</dbReference>
<dbReference type="GO" id="GO:0005524">
    <property type="term" value="F:ATP binding"/>
    <property type="evidence" value="ECO:0007669"/>
    <property type="project" value="UniProtKB-KW"/>
</dbReference>
<comment type="caution">
    <text evidence="3">The sequence shown here is derived from an EMBL/GenBank/DDBJ whole genome shotgun (WGS) entry which is preliminary data.</text>
</comment>
<dbReference type="AlphaFoldDB" id="A0A8X8C9Z3"/>
<dbReference type="PANTHER" id="PTHR19375">
    <property type="entry name" value="HEAT SHOCK PROTEIN 70KDA"/>
    <property type="match status" value="1"/>
</dbReference>